<proteinExistence type="inferred from homology"/>
<organism evidence="9 10">
    <name type="scientific">Adiantum capillus-veneris</name>
    <name type="common">Maidenhair fern</name>
    <dbReference type="NCBI Taxonomy" id="13818"/>
    <lineage>
        <taxon>Eukaryota</taxon>
        <taxon>Viridiplantae</taxon>
        <taxon>Streptophyta</taxon>
        <taxon>Embryophyta</taxon>
        <taxon>Tracheophyta</taxon>
        <taxon>Polypodiopsida</taxon>
        <taxon>Polypodiidae</taxon>
        <taxon>Polypodiales</taxon>
        <taxon>Pteridineae</taxon>
        <taxon>Pteridaceae</taxon>
        <taxon>Vittarioideae</taxon>
        <taxon>Adiantum</taxon>
    </lineage>
</organism>
<evidence type="ECO:0000256" key="2">
    <source>
        <dbReference type="ARBA" id="ARBA00022679"/>
    </source>
</evidence>
<dbReference type="FunFam" id="3.30.460.10:FF:000019">
    <property type="entry name" value="tRNA nucleotidyltransferase cca2"/>
    <property type="match status" value="1"/>
</dbReference>
<dbReference type="GO" id="GO:0052927">
    <property type="term" value="F:CC tRNA cytidylyltransferase activity"/>
    <property type="evidence" value="ECO:0007669"/>
    <property type="project" value="TreeGrafter"/>
</dbReference>
<dbReference type="GO" id="GO:0003723">
    <property type="term" value="F:RNA binding"/>
    <property type="evidence" value="ECO:0007669"/>
    <property type="project" value="UniProtKB-KW"/>
</dbReference>
<dbReference type="Pfam" id="PF12627">
    <property type="entry name" value="PolyA_pol_RNAbd"/>
    <property type="match status" value="1"/>
</dbReference>
<name>A0A9D4Z4C4_ADICA</name>
<dbReference type="GO" id="GO:0000166">
    <property type="term" value="F:nucleotide binding"/>
    <property type="evidence" value="ECO:0007669"/>
    <property type="project" value="UniProtKB-KW"/>
</dbReference>
<dbReference type="GO" id="GO:0001680">
    <property type="term" value="P:tRNA 3'-terminal CCA addition"/>
    <property type="evidence" value="ECO:0007669"/>
    <property type="project" value="UniProtKB-ARBA"/>
</dbReference>
<reference evidence="9" key="1">
    <citation type="submission" date="2021-01" db="EMBL/GenBank/DDBJ databases">
        <title>Adiantum capillus-veneris genome.</title>
        <authorList>
            <person name="Fang Y."/>
            <person name="Liao Q."/>
        </authorList>
    </citation>
    <scope>NUCLEOTIDE SEQUENCE</scope>
    <source>
        <strain evidence="9">H3</strain>
        <tissue evidence="9">Leaf</tissue>
    </source>
</reference>
<dbReference type="Proteomes" id="UP000886520">
    <property type="component" value="Chromosome 24"/>
</dbReference>
<feature type="domain" description="tRNA nucleotidyltransferase/poly(A) polymerase RNA and SrmB- binding" evidence="8">
    <location>
        <begin position="281"/>
        <end position="321"/>
    </location>
</feature>
<dbReference type="InterPro" id="IPR043519">
    <property type="entry name" value="NT_sf"/>
</dbReference>
<keyword evidence="3" id="KW-0547">Nucleotide-binding</keyword>
<dbReference type="GO" id="GO:0005739">
    <property type="term" value="C:mitochondrion"/>
    <property type="evidence" value="ECO:0007669"/>
    <property type="project" value="UniProtKB-ARBA"/>
</dbReference>
<dbReference type="CDD" id="cd05398">
    <property type="entry name" value="NT_ClassII-CCAase"/>
    <property type="match status" value="1"/>
</dbReference>
<dbReference type="AlphaFoldDB" id="A0A9D4Z4C4"/>
<dbReference type="InterPro" id="IPR002646">
    <property type="entry name" value="PolA_pol_head_dom"/>
</dbReference>
<evidence type="ECO:0000313" key="10">
    <source>
        <dbReference type="Proteomes" id="UP000886520"/>
    </source>
</evidence>
<evidence type="ECO:0000256" key="3">
    <source>
        <dbReference type="ARBA" id="ARBA00022741"/>
    </source>
</evidence>
<evidence type="ECO:0000259" key="7">
    <source>
        <dbReference type="Pfam" id="PF01743"/>
    </source>
</evidence>
<sequence length="572" mass="65027">MCAPYERVAVSLARTRFLLSSSRLWVSSCRPRHILRSSTFKSITAKRPLSSSSNFSSTRSKQPKKSMADSIRISSLEQKIFDTLKAVLVHFQLNVQLRVAGGWVRDKLLGKECHDIDIALEDMLGKAFCDKVNEYFISINQQARNVSVIQSNPDQSKHLETARMKIFGVEIDFVNLRAETYAENSRIPSMKFGTPEEDALRRDLTINSLFYNINTGSVEDFTGRGLSDLCKGIIATPLPPKTTFLDDPLRVLRAVRFAARFDYIMQEDLREAAANLDVRTALLNKISPERVGVEIDLMISGANPVRAMQELVDLDLFWVVFRLPQELKNNIPYELKRLCLGTFKAMFEVLALFGAPKLTPDQRRIGFYAALLLPLKPFNLTRKNKQIPVASTIMRDSLKLRTQDANVVVDLHNAADGLTNVLKVLFDEEKENLDNAEAEDWEVASQSRKMIRTGLWIGDIKELWRVALLLESLTESTVGIYLQTQQVKEKADRCLAAEAAIINLGLENVWELKPLLNGKDIMSELGLEKGGPEIKEWQMQIRKWQLCHMQATVEECLEWFRGQCSNKRRRCS</sequence>
<dbReference type="SUPFAM" id="SSF81891">
    <property type="entry name" value="Poly A polymerase C-terminal region-like"/>
    <property type="match status" value="1"/>
</dbReference>
<dbReference type="OrthoDB" id="445712at2759"/>
<evidence type="ECO:0000256" key="1">
    <source>
        <dbReference type="ARBA" id="ARBA00007265"/>
    </source>
</evidence>
<dbReference type="EMBL" id="JABFUD020000024">
    <property type="protein sequence ID" value="KAI5060804.1"/>
    <property type="molecule type" value="Genomic_DNA"/>
</dbReference>
<evidence type="ECO:0000256" key="5">
    <source>
        <dbReference type="RuleBase" id="RU003953"/>
    </source>
</evidence>
<accession>A0A9D4Z4C4</accession>
<feature type="region of interest" description="Disordered" evidence="6">
    <location>
        <begin position="48"/>
        <end position="67"/>
    </location>
</feature>
<comment type="caution">
    <text evidence="9">The sequence shown here is derived from an EMBL/GenBank/DDBJ whole genome shotgun (WGS) entry which is preliminary data.</text>
</comment>
<comment type="similarity">
    <text evidence="1 5">Belongs to the tRNA nucleotidyltransferase/poly(A) polymerase family.</text>
</comment>
<feature type="compositionally biased region" description="Low complexity" evidence="6">
    <location>
        <begin position="50"/>
        <end position="60"/>
    </location>
</feature>
<dbReference type="PANTHER" id="PTHR13734:SF5">
    <property type="entry name" value="CCA TRNA NUCLEOTIDYLTRANSFERASE, MITOCHONDRIAL"/>
    <property type="match status" value="1"/>
</dbReference>
<dbReference type="Gene3D" id="1.10.3090.10">
    <property type="entry name" value="cca-adding enzyme, domain 2"/>
    <property type="match status" value="1"/>
</dbReference>
<dbReference type="PANTHER" id="PTHR13734">
    <property type="entry name" value="TRNA-NUCLEOTIDYLTRANSFERASE"/>
    <property type="match status" value="1"/>
</dbReference>
<evidence type="ECO:0000256" key="6">
    <source>
        <dbReference type="SAM" id="MobiDB-lite"/>
    </source>
</evidence>
<keyword evidence="4 5" id="KW-0694">RNA-binding</keyword>
<gene>
    <name evidence="9" type="ORF">GOP47_0025224</name>
</gene>
<feature type="domain" description="Poly A polymerase head" evidence="7">
    <location>
        <begin position="97"/>
        <end position="234"/>
    </location>
</feature>
<evidence type="ECO:0008006" key="11">
    <source>
        <dbReference type="Google" id="ProtNLM"/>
    </source>
</evidence>
<dbReference type="Gene3D" id="3.30.460.10">
    <property type="entry name" value="Beta Polymerase, domain 2"/>
    <property type="match status" value="1"/>
</dbReference>
<dbReference type="InterPro" id="IPR032828">
    <property type="entry name" value="PolyA_RNA-bd"/>
</dbReference>
<dbReference type="SUPFAM" id="SSF81301">
    <property type="entry name" value="Nucleotidyltransferase"/>
    <property type="match status" value="1"/>
</dbReference>
<evidence type="ECO:0000313" key="9">
    <source>
        <dbReference type="EMBL" id="KAI5060804.1"/>
    </source>
</evidence>
<keyword evidence="2 5" id="KW-0808">Transferase</keyword>
<keyword evidence="10" id="KW-1185">Reference proteome</keyword>
<protein>
    <recommendedName>
        <fullName evidence="11">Poly A polymerase head domain-containing protein</fullName>
    </recommendedName>
</protein>
<evidence type="ECO:0000256" key="4">
    <source>
        <dbReference type="ARBA" id="ARBA00022884"/>
    </source>
</evidence>
<dbReference type="GO" id="GO:0052929">
    <property type="term" value="F:ATP:3'-cytidine-cytidine-tRNA adenylyltransferase activity"/>
    <property type="evidence" value="ECO:0007669"/>
    <property type="project" value="TreeGrafter"/>
</dbReference>
<dbReference type="Pfam" id="PF01743">
    <property type="entry name" value="PolyA_pol"/>
    <property type="match status" value="1"/>
</dbReference>
<evidence type="ECO:0000259" key="8">
    <source>
        <dbReference type="Pfam" id="PF12627"/>
    </source>
</evidence>